<accession>A0ABN2ZYD1</accession>
<gene>
    <name evidence="3" type="ORF">GCM10009844_30680</name>
</gene>
<feature type="domain" description="YCII-related" evidence="2">
    <location>
        <begin position="15"/>
        <end position="112"/>
    </location>
</feature>
<dbReference type="RefSeq" id="WP_344153991.1">
    <property type="nucleotide sequence ID" value="NZ_BAAAQR010000009.1"/>
</dbReference>
<dbReference type="SUPFAM" id="SSF54909">
    <property type="entry name" value="Dimeric alpha+beta barrel"/>
    <property type="match status" value="1"/>
</dbReference>
<dbReference type="InterPro" id="IPR011008">
    <property type="entry name" value="Dimeric_a/b-barrel"/>
</dbReference>
<dbReference type="PANTHER" id="PTHR35174">
    <property type="entry name" value="BLL7171 PROTEIN-RELATED"/>
    <property type="match status" value="1"/>
</dbReference>
<comment type="similarity">
    <text evidence="1">Belongs to the YciI family.</text>
</comment>
<dbReference type="InterPro" id="IPR005545">
    <property type="entry name" value="YCII"/>
</dbReference>
<evidence type="ECO:0000256" key="1">
    <source>
        <dbReference type="ARBA" id="ARBA00007689"/>
    </source>
</evidence>
<evidence type="ECO:0000259" key="2">
    <source>
        <dbReference type="Pfam" id="PF03795"/>
    </source>
</evidence>
<keyword evidence="4" id="KW-1185">Reference proteome</keyword>
<evidence type="ECO:0000313" key="3">
    <source>
        <dbReference type="EMBL" id="GAA2150115.1"/>
    </source>
</evidence>
<dbReference type="EMBL" id="BAAAQR010000009">
    <property type="protein sequence ID" value="GAA2150115.1"/>
    <property type="molecule type" value="Genomic_DNA"/>
</dbReference>
<proteinExistence type="inferred from homology"/>
<dbReference type="Pfam" id="PF03795">
    <property type="entry name" value="YCII"/>
    <property type="match status" value="1"/>
</dbReference>
<reference evidence="3 4" key="1">
    <citation type="journal article" date="2019" name="Int. J. Syst. Evol. Microbiol.">
        <title>The Global Catalogue of Microorganisms (GCM) 10K type strain sequencing project: providing services to taxonomists for standard genome sequencing and annotation.</title>
        <authorList>
            <consortium name="The Broad Institute Genomics Platform"/>
            <consortium name="The Broad Institute Genome Sequencing Center for Infectious Disease"/>
            <person name="Wu L."/>
            <person name="Ma J."/>
        </authorList>
    </citation>
    <scope>NUCLEOTIDE SEQUENCE [LARGE SCALE GENOMIC DNA]</scope>
    <source>
        <strain evidence="3 4">JCM 16022</strain>
    </source>
</reference>
<protein>
    <submittedName>
        <fullName evidence="3">YciI family protein</fullName>
    </submittedName>
</protein>
<comment type="caution">
    <text evidence="3">The sequence shown here is derived from an EMBL/GenBank/DDBJ whole genome shotgun (WGS) entry which is preliminary data.</text>
</comment>
<dbReference type="Gene3D" id="3.30.70.1060">
    <property type="entry name" value="Dimeric alpha+beta barrel"/>
    <property type="match status" value="1"/>
</dbReference>
<evidence type="ECO:0000313" key="4">
    <source>
        <dbReference type="Proteomes" id="UP001501771"/>
    </source>
</evidence>
<dbReference type="Proteomes" id="UP001501771">
    <property type="component" value="Unassembled WGS sequence"/>
</dbReference>
<name>A0ABN2ZYD1_9ACTN</name>
<organism evidence="3 4">
    <name type="scientific">Nocardioides koreensis</name>
    <dbReference type="NCBI Taxonomy" id="433651"/>
    <lineage>
        <taxon>Bacteria</taxon>
        <taxon>Bacillati</taxon>
        <taxon>Actinomycetota</taxon>
        <taxon>Actinomycetes</taxon>
        <taxon>Propionibacteriales</taxon>
        <taxon>Nocardioidaceae</taxon>
        <taxon>Nocardioides</taxon>
    </lineage>
</organism>
<dbReference type="PANTHER" id="PTHR35174:SF3">
    <property type="entry name" value="BLL7171 PROTEIN"/>
    <property type="match status" value="1"/>
</dbReference>
<sequence>MTQYLLSVHHVEGEPMPETMEEMQPIFEAVDRFNDKLRAEGAWVFAGGLHPISSATTVDATGEKPIVTDGPFAESKEWLGGFWVIEAPDLDAALRWATEGSRACAGKVEVRPFQDEPPADEPA</sequence>